<comment type="subcellular location">
    <subcellularLocation>
        <location evidence="2">Cell membrane</location>
        <topology evidence="2">Multi-pass membrane protein</topology>
    </subcellularLocation>
</comment>
<dbReference type="CDD" id="cd06225">
    <property type="entry name" value="HAMP"/>
    <property type="match status" value="1"/>
</dbReference>
<dbReference type="Pfam" id="PF00672">
    <property type="entry name" value="HAMP"/>
    <property type="match status" value="1"/>
</dbReference>
<reference evidence="17 18" key="1">
    <citation type="submission" date="2020-04" db="EMBL/GenBank/DDBJ databases">
        <title>Genome sequencing of novel species.</title>
        <authorList>
            <person name="Heo J."/>
            <person name="Kim S.-J."/>
            <person name="Kim J.-S."/>
            <person name="Hong S.-B."/>
            <person name="Kwon S.-W."/>
        </authorList>
    </citation>
    <scope>NUCLEOTIDE SEQUENCE [LARGE SCALE GENOMIC DNA]</scope>
    <source>
        <strain evidence="17 18">MFER-1</strain>
    </source>
</reference>
<accession>A0A7Z2ZLU3</accession>
<dbReference type="GO" id="GO:0005886">
    <property type="term" value="C:plasma membrane"/>
    <property type="evidence" value="ECO:0007669"/>
    <property type="project" value="UniProtKB-SubCell"/>
</dbReference>
<evidence type="ECO:0000256" key="10">
    <source>
        <dbReference type="ARBA" id="ARBA00022840"/>
    </source>
</evidence>
<dbReference type="KEGG" id="cheb:HH215_14045"/>
<evidence type="ECO:0000313" key="17">
    <source>
        <dbReference type="EMBL" id="QJD84200.1"/>
    </source>
</evidence>
<keyword evidence="18" id="KW-1185">Reference proteome</keyword>
<dbReference type="PROSITE" id="PS50109">
    <property type="entry name" value="HIS_KIN"/>
    <property type="match status" value="1"/>
</dbReference>
<dbReference type="GO" id="GO:0005524">
    <property type="term" value="F:ATP binding"/>
    <property type="evidence" value="ECO:0007669"/>
    <property type="project" value="UniProtKB-KW"/>
</dbReference>
<evidence type="ECO:0000256" key="13">
    <source>
        <dbReference type="ARBA" id="ARBA00023136"/>
    </source>
</evidence>
<evidence type="ECO:0000313" key="18">
    <source>
        <dbReference type="Proteomes" id="UP000502248"/>
    </source>
</evidence>
<dbReference type="EMBL" id="CP051680">
    <property type="protein sequence ID" value="QJD84200.1"/>
    <property type="molecule type" value="Genomic_DNA"/>
</dbReference>
<evidence type="ECO:0000256" key="8">
    <source>
        <dbReference type="ARBA" id="ARBA00022741"/>
    </source>
</evidence>
<dbReference type="PANTHER" id="PTHR34220:SF11">
    <property type="entry name" value="SENSOR PROTEIN KINASE HPTS"/>
    <property type="match status" value="1"/>
</dbReference>
<dbReference type="Pfam" id="PF02518">
    <property type="entry name" value="HATPase_c"/>
    <property type="match status" value="1"/>
</dbReference>
<keyword evidence="7 14" id="KW-0812">Transmembrane</keyword>
<dbReference type="InterPro" id="IPR003660">
    <property type="entry name" value="HAMP_dom"/>
</dbReference>
<feature type="domain" description="Histidine kinase" evidence="15">
    <location>
        <begin position="390"/>
        <end position="585"/>
    </location>
</feature>
<proteinExistence type="predicted"/>
<evidence type="ECO:0000256" key="7">
    <source>
        <dbReference type="ARBA" id="ARBA00022692"/>
    </source>
</evidence>
<evidence type="ECO:0000256" key="11">
    <source>
        <dbReference type="ARBA" id="ARBA00022989"/>
    </source>
</evidence>
<evidence type="ECO:0000256" key="12">
    <source>
        <dbReference type="ARBA" id="ARBA00023012"/>
    </source>
</evidence>
<evidence type="ECO:0000256" key="1">
    <source>
        <dbReference type="ARBA" id="ARBA00000085"/>
    </source>
</evidence>
<evidence type="ECO:0000256" key="2">
    <source>
        <dbReference type="ARBA" id="ARBA00004651"/>
    </source>
</evidence>
<evidence type="ECO:0000256" key="5">
    <source>
        <dbReference type="ARBA" id="ARBA00022553"/>
    </source>
</evidence>
<gene>
    <name evidence="17" type="ORF">HH215_14045</name>
</gene>
<dbReference type="Gene3D" id="6.10.340.10">
    <property type="match status" value="1"/>
</dbReference>
<dbReference type="InterPro" id="IPR010559">
    <property type="entry name" value="Sig_transdc_His_kin_internal"/>
</dbReference>
<evidence type="ECO:0000256" key="3">
    <source>
        <dbReference type="ARBA" id="ARBA00012438"/>
    </source>
</evidence>
<feature type="transmembrane region" description="Helical" evidence="14">
    <location>
        <begin position="297"/>
        <end position="315"/>
    </location>
</feature>
<dbReference type="InterPro" id="IPR050640">
    <property type="entry name" value="Bact_2-comp_sensor_kinase"/>
</dbReference>
<evidence type="ECO:0000256" key="9">
    <source>
        <dbReference type="ARBA" id="ARBA00022777"/>
    </source>
</evidence>
<dbReference type="PROSITE" id="PS50885">
    <property type="entry name" value="HAMP"/>
    <property type="match status" value="1"/>
</dbReference>
<dbReference type="InterPro" id="IPR005467">
    <property type="entry name" value="His_kinase_dom"/>
</dbReference>
<dbReference type="InterPro" id="IPR003594">
    <property type="entry name" value="HATPase_dom"/>
</dbReference>
<organism evidence="17 18">
    <name type="scientific">Cohnella herbarum</name>
    <dbReference type="NCBI Taxonomy" id="2728023"/>
    <lineage>
        <taxon>Bacteria</taxon>
        <taxon>Bacillati</taxon>
        <taxon>Bacillota</taxon>
        <taxon>Bacilli</taxon>
        <taxon>Bacillales</taxon>
        <taxon>Paenibacillaceae</taxon>
        <taxon>Cohnella</taxon>
    </lineage>
</organism>
<keyword evidence="10" id="KW-0067">ATP-binding</keyword>
<name>A0A7Z2ZLU3_9BACL</name>
<keyword evidence="11 14" id="KW-1133">Transmembrane helix</keyword>
<dbReference type="GO" id="GO:0000155">
    <property type="term" value="F:phosphorelay sensor kinase activity"/>
    <property type="evidence" value="ECO:0007669"/>
    <property type="project" value="InterPro"/>
</dbReference>
<dbReference type="Gene3D" id="3.30.565.10">
    <property type="entry name" value="Histidine kinase-like ATPase, C-terminal domain"/>
    <property type="match status" value="1"/>
</dbReference>
<dbReference type="InterPro" id="IPR036890">
    <property type="entry name" value="HATPase_C_sf"/>
</dbReference>
<evidence type="ECO:0000259" key="16">
    <source>
        <dbReference type="PROSITE" id="PS50885"/>
    </source>
</evidence>
<evidence type="ECO:0000256" key="14">
    <source>
        <dbReference type="SAM" id="Phobius"/>
    </source>
</evidence>
<dbReference type="SMART" id="SM00304">
    <property type="entry name" value="HAMP"/>
    <property type="match status" value="1"/>
</dbReference>
<keyword evidence="9 17" id="KW-0418">Kinase</keyword>
<dbReference type="SUPFAM" id="SSF158472">
    <property type="entry name" value="HAMP domain-like"/>
    <property type="match status" value="1"/>
</dbReference>
<dbReference type="PANTHER" id="PTHR34220">
    <property type="entry name" value="SENSOR HISTIDINE KINASE YPDA"/>
    <property type="match status" value="1"/>
</dbReference>
<keyword evidence="8" id="KW-0547">Nucleotide-binding</keyword>
<dbReference type="EC" id="2.7.13.3" evidence="3"/>
<comment type="catalytic activity">
    <reaction evidence="1">
        <text>ATP + protein L-histidine = ADP + protein N-phospho-L-histidine.</text>
        <dbReference type="EC" id="2.7.13.3"/>
    </reaction>
</comment>
<sequence length="598" mass="68523">MRVSGWQRIWRSVFVKFSAAFIVVGLIPLFALSLFSLQTFTDHVERNTNNNMEQMVLFMGYNLDNLFSDYDKVSKLMYYGSSNLETQGASSNRSISVNEEERINEMSIDDFLTTVLYSDNFIRNAYFVRSKDNKLYSQTKDNKSFLPDALPLEDWKIPLKVQPKQLAIFPVHEESYYKNSKIRVMTLGRNLIDTAGLITSTPKIVGTLYFDVDIAVFVNLFREMRLGNKDELYVLDANNSVYYTNKDMEEDQVFISEASNRKVLVLSEEVPFLKGQVVVRVSKSDLYEQLTSIRSTVYTAIVICALVLVVMGIWFSRRLSSPIMSVIKQMIRVESGHLESNLVVKNQDEIGRLAHGFNRMVDRLRSFINDAYVAEIKQKQAELNALKSQIRPHYLYNTLEVIRMNAVHNDDNEVADMILSLSNQLKYVIDYGEEWVTIRRELEHLKDYFYIIKVRFENRIELRCDVADPVDLDWSMLKLSLQPIVENAIQHGIRPKGGKGTVWVTIETLEDMLGITVYDDGVGIDSDTLERLNSMLHDPKAPSKNVGMKNVHERIRVVCGEPYGLNISSREHVGTSVRLLIPIRKGGDLHDDTSHSGG</sequence>
<evidence type="ECO:0000259" key="15">
    <source>
        <dbReference type="PROSITE" id="PS50109"/>
    </source>
</evidence>
<dbReference type="SUPFAM" id="SSF55874">
    <property type="entry name" value="ATPase domain of HSP90 chaperone/DNA topoisomerase II/histidine kinase"/>
    <property type="match status" value="1"/>
</dbReference>
<evidence type="ECO:0000256" key="6">
    <source>
        <dbReference type="ARBA" id="ARBA00022679"/>
    </source>
</evidence>
<evidence type="ECO:0000256" key="4">
    <source>
        <dbReference type="ARBA" id="ARBA00022475"/>
    </source>
</evidence>
<keyword evidence="4" id="KW-1003">Cell membrane</keyword>
<keyword evidence="5" id="KW-0597">Phosphoprotein</keyword>
<feature type="transmembrane region" description="Helical" evidence="14">
    <location>
        <begin position="12"/>
        <end position="37"/>
    </location>
</feature>
<dbReference type="Pfam" id="PF06580">
    <property type="entry name" value="His_kinase"/>
    <property type="match status" value="1"/>
</dbReference>
<feature type="domain" description="HAMP" evidence="16">
    <location>
        <begin position="317"/>
        <end position="369"/>
    </location>
</feature>
<keyword evidence="12" id="KW-0902">Two-component regulatory system</keyword>
<dbReference type="Proteomes" id="UP000502248">
    <property type="component" value="Chromosome"/>
</dbReference>
<dbReference type="AlphaFoldDB" id="A0A7Z2ZLU3"/>
<protein>
    <recommendedName>
        <fullName evidence="3">histidine kinase</fullName>
        <ecNumber evidence="3">2.7.13.3</ecNumber>
    </recommendedName>
</protein>
<keyword evidence="6" id="KW-0808">Transferase</keyword>
<keyword evidence="13 14" id="KW-0472">Membrane</keyword>